<dbReference type="InParanoid" id="C4JH35"/>
<accession>C4JH35</accession>
<gene>
    <name evidence="1" type="ORF">UREG_01286</name>
</gene>
<keyword evidence="2" id="KW-1185">Reference proteome</keyword>
<dbReference type="KEGG" id="ure:UREG_01286"/>
<proteinExistence type="predicted"/>
<dbReference type="RefSeq" id="XP_002541770.1">
    <property type="nucleotide sequence ID" value="XM_002541724.1"/>
</dbReference>
<organism evidence="1 2">
    <name type="scientific">Uncinocarpus reesii (strain UAMH 1704)</name>
    <dbReference type="NCBI Taxonomy" id="336963"/>
    <lineage>
        <taxon>Eukaryota</taxon>
        <taxon>Fungi</taxon>
        <taxon>Dikarya</taxon>
        <taxon>Ascomycota</taxon>
        <taxon>Pezizomycotina</taxon>
        <taxon>Eurotiomycetes</taxon>
        <taxon>Eurotiomycetidae</taxon>
        <taxon>Onygenales</taxon>
        <taxon>Onygenaceae</taxon>
        <taxon>Uncinocarpus</taxon>
    </lineage>
</organism>
<protein>
    <submittedName>
        <fullName evidence="1">Uncharacterized protein</fullName>
    </submittedName>
</protein>
<evidence type="ECO:0000313" key="2">
    <source>
        <dbReference type="Proteomes" id="UP000002058"/>
    </source>
</evidence>
<dbReference type="Proteomes" id="UP000002058">
    <property type="component" value="Unassembled WGS sequence"/>
</dbReference>
<dbReference type="HOGENOM" id="CLU_1918624_0_0_1"/>
<dbReference type="VEuPathDB" id="FungiDB:UREG_01286"/>
<evidence type="ECO:0000313" key="1">
    <source>
        <dbReference type="EMBL" id="EEP76437.1"/>
    </source>
</evidence>
<dbReference type="GeneID" id="8444646"/>
<reference evidence="2" key="1">
    <citation type="journal article" date="2009" name="Genome Res.">
        <title>Comparative genomic analyses of the human fungal pathogens Coccidioides and their relatives.</title>
        <authorList>
            <person name="Sharpton T.J."/>
            <person name="Stajich J.E."/>
            <person name="Rounsley S.D."/>
            <person name="Gardner M.J."/>
            <person name="Wortman J.R."/>
            <person name="Jordar V.S."/>
            <person name="Maiti R."/>
            <person name="Kodira C.D."/>
            <person name="Neafsey D.E."/>
            <person name="Zeng Q."/>
            <person name="Hung C.-Y."/>
            <person name="McMahan C."/>
            <person name="Muszewska A."/>
            <person name="Grynberg M."/>
            <person name="Mandel M.A."/>
            <person name="Kellner E.M."/>
            <person name="Barker B.M."/>
            <person name="Galgiani J.N."/>
            <person name="Orbach M.J."/>
            <person name="Kirkland T.N."/>
            <person name="Cole G.T."/>
            <person name="Henn M.R."/>
            <person name="Birren B.W."/>
            <person name="Taylor J.W."/>
        </authorList>
    </citation>
    <scope>NUCLEOTIDE SEQUENCE [LARGE SCALE GENOMIC DNA]</scope>
    <source>
        <strain evidence="2">UAMH 1704</strain>
    </source>
</reference>
<sequence length="132" mass="14935">MRHRSSLEESPRSHPFCPINHLIRYHKIAWFNRLLQTANSGERDDAPHANGPESRNVRPAGYLVRCKFMMRAVSTEECNGDSLSRRGAFVMEDRDGGGWIAPWRGYREAGYLGEPGEFAKTSSADYSDMDGI</sequence>
<dbReference type="EMBL" id="CH476615">
    <property type="protein sequence ID" value="EEP76437.1"/>
    <property type="molecule type" value="Genomic_DNA"/>
</dbReference>
<dbReference type="AlphaFoldDB" id="C4JH35"/>
<name>C4JH35_UNCRE</name>